<accession>A0A1R3KYZ7</accession>
<dbReference type="Proteomes" id="UP000187203">
    <property type="component" value="Unassembled WGS sequence"/>
</dbReference>
<dbReference type="EMBL" id="AWUE01009646">
    <property type="protein sequence ID" value="OMP12248.1"/>
    <property type="molecule type" value="Genomic_DNA"/>
</dbReference>
<name>A0A1R3KYZ7_9ROSI</name>
<comment type="caution">
    <text evidence="1">The sequence shown here is derived from an EMBL/GenBank/DDBJ whole genome shotgun (WGS) entry which is preliminary data.</text>
</comment>
<evidence type="ECO:0000313" key="2">
    <source>
        <dbReference type="Proteomes" id="UP000187203"/>
    </source>
</evidence>
<organism evidence="1 2">
    <name type="scientific">Corchorus olitorius</name>
    <dbReference type="NCBI Taxonomy" id="93759"/>
    <lineage>
        <taxon>Eukaryota</taxon>
        <taxon>Viridiplantae</taxon>
        <taxon>Streptophyta</taxon>
        <taxon>Embryophyta</taxon>
        <taxon>Tracheophyta</taxon>
        <taxon>Spermatophyta</taxon>
        <taxon>Magnoliopsida</taxon>
        <taxon>eudicotyledons</taxon>
        <taxon>Gunneridae</taxon>
        <taxon>Pentapetalae</taxon>
        <taxon>rosids</taxon>
        <taxon>malvids</taxon>
        <taxon>Malvales</taxon>
        <taxon>Malvaceae</taxon>
        <taxon>Grewioideae</taxon>
        <taxon>Apeibeae</taxon>
        <taxon>Corchorus</taxon>
    </lineage>
</organism>
<reference evidence="2" key="1">
    <citation type="submission" date="2013-09" db="EMBL/GenBank/DDBJ databases">
        <title>Corchorus olitorius genome sequencing.</title>
        <authorList>
            <person name="Alam M."/>
            <person name="Haque M.S."/>
            <person name="Islam M.S."/>
            <person name="Emdad E.M."/>
            <person name="Islam M.M."/>
            <person name="Ahmed B."/>
            <person name="Halim A."/>
            <person name="Hossen Q.M.M."/>
            <person name="Hossain M.Z."/>
            <person name="Ahmed R."/>
            <person name="Khan M.M."/>
            <person name="Islam R."/>
            <person name="Rashid M.M."/>
            <person name="Khan S.A."/>
            <person name="Rahman M.S."/>
            <person name="Alam M."/>
            <person name="Yahiya A.S."/>
            <person name="Khan M.S."/>
            <person name="Azam M.S."/>
            <person name="Haque T."/>
            <person name="Lashkar M.Z.H."/>
            <person name="Akhand A.I."/>
            <person name="Morshed G."/>
            <person name="Roy S."/>
            <person name="Uddin K.S."/>
            <person name="Rabeya T."/>
            <person name="Hossain A.S."/>
            <person name="Chowdhury A."/>
            <person name="Snigdha A.R."/>
            <person name="Mortoza M.S."/>
            <person name="Matin S.A."/>
            <person name="Hoque S.M.E."/>
            <person name="Islam M.K."/>
            <person name="Roy D.K."/>
            <person name="Haider R."/>
            <person name="Moosa M.M."/>
            <person name="Elias S.M."/>
            <person name="Hasan A.M."/>
            <person name="Jahan S."/>
            <person name="Shafiuddin M."/>
            <person name="Mahmood N."/>
            <person name="Shommy N.S."/>
        </authorList>
    </citation>
    <scope>NUCLEOTIDE SEQUENCE [LARGE SCALE GENOMIC DNA]</scope>
    <source>
        <strain evidence="2">cv. O-4</strain>
    </source>
</reference>
<sequence>MGINGLSMHPYSSKLAWELACNCLLEPCLALTDLLVAM</sequence>
<keyword evidence="2" id="KW-1185">Reference proteome</keyword>
<dbReference type="AlphaFoldDB" id="A0A1R3KYZ7"/>
<gene>
    <name evidence="1" type="ORF">COLO4_03368</name>
</gene>
<protein>
    <submittedName>
        <fullName evidence="1">Uncharacterized protein</fullName>
    </submittedName>
</protein>
<proteinExistence type="predicted"/>
<evidence type="ECO:0000313" key="1">
    <source>
        <dbReference type="EMBL" id="OMP12248.1"/>
    </source>
</evidence>